<dbReference type="EMBL" id="JAWDGP010006836">
    <property type="protein sequence ID" value="KAK3734738.1"/>
    <property type="molecule type" value="Genomic_DNA"/>
</dbReference>
<comment type="caution">
    <text evidence="1">The sequence shown here is derived from an EMBL/GenBank/DDBJ whole genome shotgun (WGS) entry which is preliminary data.</text>
</comment>
<organism evidence="1 2">
    <name type="scientific">Elysia crispata</name>
    <name type="common">lettuce slug</name>
    <dbReference type="NCBI Taxonomy" id="231223"/>
    <lineage>
        <taxon>Eukaryota</taxon>
        <taxon>Metazoa</taxon>
        <taxon>Spiralia</taxon>
        <taxon>Lophotrochozoa</taxon>
        <taxon>Mollusca</taxon>
        <taxon>Gastropoda</taxon>
        <taxon>Heterobranchia</taxon>
        <taxon>Euthyneura</taxon>
        <taxon>Panpulmonata</taxon>
        <taxon>Sacoglossa</taxon>
        <taxon>Placobranchoidea</taxon>
        <taxon>Plakobranchidae</taxon>
        <taxon>Elysia</taxon>
    </lineage>
</organism>
<evidence type="ECO:0000313" key="1">
    <source>
        <dbReference type="EMBL" id="KAK3734738.1"/>
    </source>
</evidence>
<name>A0AAE0Y896_9GAST</name>
<dbReference type="AlphaFoldDB" id="A0AAE0Y896"/>
<keyword evidence="2" id="KW-1185">Reference proteome</keyword>
<sequence length="101" mass="11702">MPCRGCGEKMKASRGQPLETNTIFSRCEERDTHTWVWPIATILDKLQLICVTLSIGALRDNVQYFSVRKPLQFSRKELVREERLGFSETFALLSRRSLPRS</sequence>
<gene>
    <name evidence="1" type="ORF">RRG08_059916</name>
</gene>
<accession>A0AAE0Y896</accession>
<proteinExistence type="predicted"/>
<reference evidence="1" key="1">
    <citation type="journal article" date="2023" name="G3 (Bethesda)">
        <title>A reference genome for the long-term kleptoplast-retaining sea slug Elysia crispata morphotype clarki.</title>
        <authorList>
            <person name="Eastman K.E."/>
            <person name="Pendleton A.L."/>
            <person name="Shaikh M.A."/>
            <person name="Suttiyut T."/>
            <person name="Ogas R."/>
            <person name="Tomko P."/>
            <person name="Gavelis G."/>
            <person name="Widhalm J.R."/>
            <person name="Wisecaver J.H."/>
        </authorList>
    </citation>
    <scope>NUCLEOTIDE SEQUENCE</scope>
    <source>
        <strain evidence="1">ECLA1</strain>
    </source>
</reference>
<protein>
    <submittedName>
        <fullName evidence="1">Uncharacterized protein</fullName>
    </submittedName>
</protein>
<dbReference type="Proteomes" id="UP001283361">
    <property type="component" value="Unassembled WGS sequence"/>
</dbReference>
<evidence type="ECO:0000313" key="2">
    <source>
        <dbReference type="Proteomes" id="UP001283361"/>
    </source>
</evidence>